<evidence type="ECO:0000256" key="1">
    <source>
        <dbReference type="SAM" id="Phobius"/>
    </source>
</evidence>
<feature type="transmembrane region" description="Helical" evidence="1">
    <location>
        <begin position="110"/>
        <end position="130"/>
    </location>
</feature>
<dbReference type="EMBL" id="JAIWYP010000015">
    <property type="protein sequence ID" value="KAH3704700.1"/>
    <property type="molecule type" value="Genomic_DNA"/>
</dbReference>
<feature type="transmembrane region" description="Helical" evidence="1">
    <location>
        <begin position="58"/>
        <end position="83"/>
    </location>
</feature>
<evidence type="ECO:0000313" key="2">
    <source>
        <dbReference type="EMBL" id="KAH3704700.1"/>
    </source>
</evidence>
<reference evidence="2" key="2">
    <citation type="submission" date="2020-11" db="EMBL/GenBank/DDBJ databases">
        <authorList>
            <person name="McCartney M.A."/>
            <person name="Auch B."/>
            <person name="Kono T."/>
            <person name="Mallez S."/>
            <person name="Becker A."/>
            <person name="Gohl D.M."/>
            <person name="Silverstein K.A.T."/>
            <person name="Koren S."/>
            <person name="Bechman K.B."/>
            <person name="Herman A."/>
            <person name="Abrahante J.E."/>
            <person name="Garbe J."/>
        </authorList>
    </citation>
    <scope>NUCLEOTIDE SEQUENCE</scope>
    <source>
        <strain evidence="2">Duluth1</strain>
        <tissue evidence="2">Whole animal</tissue>
    </source>
</reference>
<name>A0A9D4BIM4_DREPO</name>
<dbReference type="AlphaFoldDB" id="A0A9D4BIM4"/>
<dbReference type="OrthoDB" id="10487020at2759"/>
<dbReference type="Proteomes" id="UP000828390">
    <property type="component" value="Unassembled WGS sequence"/>
</dbReference>
<gene>
    <name evidence="2" type="ORF">DPMN_079762</name>
</gene>
<keyword evidence="3" id="KW-1185">Reference proteome</keyword>
<evidence type="ECO:0000313" key="3">
    <source>
        <dbReference type="Proteomes" id="UP000828390"/>
    </source>
</evidence>
<reference evidence="2" key="1">
    <citation type="journal article" date="2019" name="bioRxiv">
        <title>The Genome of the Zebra Mussel, Dreissena polymorpha: A Resource for Invasive Species Research.</title>
        <authorList>
            <person name="McCartney M.A."/>
            <person name="Auch B."/>
            <person name="Kono T."/>
            <person name="Mallez S."/>
            <person name="Zhang Y."/>
            <person name="Obille A."/>
            <person name="Becker A."/>
            <person name="Abrahante J.E."/>
            <person name="Garbe J."/>
            <person name="Badalamenti J.P."/>
            <person name="Herman A."/>
            <person name="Mangelson H."/>
            <person name="Liachko I."/>
            <person name="Sullivan S."/>
            <person name="Sone E.D."/>
            <person name="Koren S."/>
            <person name="Silverstein K.A.T."/>
            <person name="Beckman K.B."/>
            <person name="Gohl D.M."/>
        </authorList>
    </citation>
    <scope>NUCLEOTIDE SEQUENCE</scope>
    <source>
        <strain evidence="2">Duluth1</strain>
        <tissue evidence="2">Whole animal</tissue>
    </source>
</reference>
<comment type="caution">
    <text evidence="2">The sequence shown here is derived from an EMBL/GenBank/DDBJ whole genome shotgun (WGS) entry which is preliminary data.</text>
</comment>
<keyword evidence="1" id="KW-0812">Transmembrane</keyword>
<proteinExistence type="predicted"/>
<organism evidence="2 3">
    <name type="scientific">Dreissena polymorpha</name>
    <name type="common">Zebra mussel</name>
    <name type="synonym">Mytilus polymorpha</name>
    <dbReference type="NCBI Taxonomy" id="45954"/>
    <lineage>
        <taxon>Eukaryota</taxon>
        <taxon>Metazoa</taxon>
        <taxon>Spiralia</taxon>
        <taxon>Lophotrochozoa</taxon>
        <taxon>Mollusca</taxon>
        <taxon>Bivalvia</taxon>
        <taxon>Autobranchia</taxon>
        <taxon>Heteroconchia</taxon>
        <taxon>Euheterodonta</taxon>
        <taxon>Imparidentia</taxon>
        <taxon>Neoheterodontei</taxon>
        <taxon>Myida</taxon>
        <taxon>Dreissenoidea</taxon>
        <taxon>Dreissenidae</taxon>
        <taxon>Dreissena</taxon>
    </lineage>
</organism>
<feature type="transmembrane region" description="Helical" evidence="1">
    <location>
        <begin position="30"/>
        <end position="52"/>
    </location>
</feature>
<sequence length="229" mass="25457">MSSRPTTRLPEVALSEIPARKELLYQLKCLLIATYAVSGFLLVFGLAAVLVTAPDYEYPISVGGGCFFAVTGFAHSVVGNLFLIEARKPLSPSGEESSCYRRITWSGTQWIVLWTNVIGFLLSMVFSAVFPMNTCIKRLADKNSNHGVCNPNPVTNLVLALFVFILSLWLMGLQVVFYIKKRSKVMNRGSPRRSDDADNNAVSGAFRRVKQTKRLVLQYIQTPASQTKR</sequence>
<keyword evidence="1" id="KW-1133">Transmembrane helix</keyword>
<keyword evidence="1" id="KW-0472">Membrane</keyword>
<accession>A0A9D4BIM4</accession>
<protein>
    <submittedName>
        <fullName evidence="2">Uncharacterized protein</fullName>
    </submittedName>
</protein>
<feature type="transmembrane region" description="Helical" evidence="1">
    <location>
        <begin position="157"/>
        <end position="179"/>
    </location>
</feature>